<proteinExistence type="predicted"/>
<feature type="transmembrane region" description="Helical" evidence="1">
    <location>
        <begin position="48"/>
        <end position="65"/>
    </location>
</feature>
<protein>
    <submittedName>
        <fullName evidence="2">Putative membrane protein</fullName>
    </submittedName>
</protein>
<evidence type="ECO:0000256" key="1">
    <source>
        <dbReference type="SAM" id="Phobius"/>
    </source>
</evidence>
<evidence type="ECO:0000313" key="2">
    <source>
        <dbReference type="EMBL" id="MBB6328014.1"/>
    </source>
</evidence>
<keyword evidence="1" id="KW-0812">Transmembrane</keyword>
<comment type="caution">
    <text evidence="2">The sequence shown here is derived from an EMBL/GenBank/DDBJ whole genome shotgun (WGS) entry which is preliminary data.</text>
</comment>
<keyword evidence="1" id="KW-1133">Transmembrane helix</keyword>
<dbReference type="Proteomes" id="UP000588604">
    <property type="component" value="Unassembled WGS sequence"/>
</dbReference>
<keyword evidence="1" id="KW-0472">Membrane</keyword>
<dbReference type="EMBL" id="JACIJO010000003">
    <property type="protein sequence ID" value="MBB6328014.1"/>
    <property type="molecule type" value="Genomic_DNA"/>
</dbReference>
<sequence>MKIFGFILIIGGILMLFTNNFSFTTKENVVDAGPIQINANKKREVTWPSYAGGVVIAAGVVLVAISKKK</sequence>
<gene>
    <name evidence="2" type="ORF">FHS59_003657</name>
</gene>
<name>A0A841MTR5_9BACT</name>
<dbReference type="RefSeq" id="WP_184496746.1">
    <property type="nucleotide sequence ID" value="NZ_JACIJO010000003.1"/>
</dbReference>
<dbReference type="AlphaFoldDB" id="A0A841MTR5"/>
<evidence type="ECO:0000313" key="3">
    <source>
        <dbReference type="Proteomes" id="UP000588604"/>
    </source>
</evidence>
<accession>A0A841MTR5</accession>
<organism evidence="2 3">
    <name type="scientific">Algoriphagus iocasae</name>
    <dbReference type="NCBI Taxonomy" id="1836499"/>
    <lineage>
        <taxon>Bacteria</taxon>
        <taxon>Pseudomonadati</taxon>
        <taxon>Bacteroidota</taxon>
        <taxon>Cytophagia</taxon>
        <taxon>Cytophagales</taxon>
        <taxon>Cyclobacteriaceae</taxon>
        <taxon>Algoriphagus</taxon>
    </lineage>
</organism>
<reference evidence="2 3" key="1">
    <citation type="submission" date="2020-08" db="EMBL/GenBank/DDBJ databases">
        <title>Genomic Encyclopedia of Type Strains, Phase IV (KMG-IV): sequencing the most valuable type-strain genomes for metagenomic binning, comparative biology and taxonomic classification.</title>
        <authorList>
            <person name="Goeker M."/>
        </authorList>
    </citation>
    <scope>NUCLEOTIDE SEQUENCE [LARGE SCALE GENOMIC DNA]</scope>
    <source>
        <strain evidence="2 3">DSM 102044</strain>
    </source>
</reference>
<keyword evidence="3" id="KW-1185">Reference proteome</keyword>